<protein>
    <recommendedName>
        <fullName evidence="4">Large ribosomal subunit protein uL30-like ferredoxin-like fold domain-containing protein</fullName>
    </recommendedName>
</protein>
<comment type="similarity">
    <text evidence="1">Belongs to the universal ribosomal protein uL30 family.</text>
</comment>
<name>A0A381XU65_9ZZZZ</name>
<dbReference type="NCBIfam" id="TIGR01308">
    <property type="entry name" value="rpmD_bact"/>
    <property type="match status" value="1"/>
</dbReference>
<dbReference type="InterPro" id="IPR016082">
    <property type="entry name" value="Ribosomal_uL30_ferredoxin-like"/>
</dbReference>
<evidence type="ECO:0000256" key="1">
    <source>
        <dbReference type="ARBA" id="ARBA00007594"/>
    </source>
</evidence>
<evidence type="ECO:0000256" key="3">
    <source>
        <dbReference type="ARBA" id="ARBA00023274"/>
    </source>
</evidence>
<organism evidence="5">
    <name type="scientific">marine metagenome</name>
    <dbReference type="NCBI Taxonomy" id="408172"/>
    <lineage>
        <taxon>unclassified sequences</taxon>
        <taxon>metagenomes</taxon>
        <taxon>ecological metagenomes</taxon>
    </lineage>
</organism>
<evidence type="ECO:0000256" key="2">
    <source>
        <dbReference type="ARBA" id="ARBA00022980"/>
    </source>
</evidence>
<dbReference type="EMBL" id="UINC01016315">
    <property type="protein sequence ID" value="SVA68012.1"/>
    <property type="molecule type" value="Genomic_DNA"/>
</dbReference>
<dbReference type="PANTHER" id="PTHR15892:SF2">
    <property type="entry name" value="LARGE RIBOSOMAL SUBUNIT PROTEIN UL30M"/>
    <property type="match status" value="1"/>
</dbReference>
<proteinExistence type="inferred from homology"/>
<dbReference type="GO" id="GO:0006412">
    <property type="term" value="P:translation"/>
    <property type="evidence" value="ECO:0007669"/>
    <property type="project" value="InterPro"/>
</dbReference>
<evidence type="ECO:0000313" key="5">
    <source>
        <dbReference type="EMBL" id="SVA68012.1"/>
    </source>
</evidence>
<dbReference type="GO" id="GO:0003735">
    <property type="term" value="F:structural constituent of ribosome"/>
    <property type="evidence" value="ECO:0007669"/>
    <property type="project" value="InterPro"/>
</dbReference>
<dbReference type="AlphaFoldDB" id="A0A381XU65"/>
<gene>
    <name evidence="5" type="ORF">METZ01_LOCUS120866</name>
</gene>
<dbReference type="GO" id="GO:0022625">
    <property type="term" value="C:cytosolic large ribosomal subunit"/>
    <property type="evidence" value="ECO:0007669"/>
    <property type="project" value="TreeGrafter"/>
</dbReference>
<dbReference type="CDD" id="cd01658">
    <property type="entry name" value="Ribosomal_L30"/>
    <property type="match status" value="1"/>
</dbReference>
<dbReference type="Gene3D" id="3.30.1390.20">
    <property type="entry name" value="Ribosomal protein L30, ferredoxin-like fold domain"/>
    <property type="match status" value="1"/>
</dbReference>
<dbReference type="PANTHER" id="PTHR15892">
    <property type="entry name" value="MITOCHONDRIAL RIBOSOMAL PROTEIN L30"/>
    <property type="match status" value="1"/>
</dbReference>
<dbReference type="PIRSF" id="PIRSF002211">
    <property type="entry name" value="Ribosomal_L30_bac-type"/>
    <property type="match status" value="1"/>
</dbReference>
<reference evidence="5" key="1">
    <citation type="submission" date="2018-05" db="EMBL/GenBank/DDBJ databases">
        <authorList>
            <person name="Lanie J.A."/>
            <person name="Ng W.-L."/>
            <person name="Kazmierczak K.M."/>
            <person name="Andrzejewski T.M."/>
            <person name="Davidsen T.M."/>
            <person name="Wayne K.J."/>
            <person name="Tettelin H."/>
            <person name="Glass J.I."/>
            <person name="Rusch D."/>
            <person name="Podicherti R."/>
            <person name="Tsui H.-C.T."/>
            <person name="Winkler M.E."/>
        </authorList>
    </citation>
    <scope>NUCLEOTIDE SEQUENCE</scope>
</reference>
<dbReference type="InterPro" id="IPR036919">
    <property type="entry name" value="Ribo_uL30_ferredoxin-like_sf"/>
</dbReference>
<keyword evidence="2" id="KW-0689">Ribosomal protein</keyword>
<dbReference type="HAMAP" id="MF_01371_B">
    <property type="entry name" value="Ribosomal_uL30_B"/>
    <property type="match status" value="1"/>
</dbReference>
<sequence length="62" mass="6942">MADKIKVTLVKSSIGNRKNQVENLKGLGLSKINSSKTLENTPSIRGMIRKVQHLVRIEILEN</sequence>
<dbReference type="SUPFAM" id="SSF55129">
    <property type="entry name" value="Ribosomal protein L30p/L7e"/>
    <property type="match status" value="1"/>
</dbReference>
<accession>A0A381XU65</accession>
<feature type="domain" description="Large ribosomal subunit protein uL30-like ferredoxin-like fold" evidence="4">
    <location>
        <begin position="5"/>
        <end position="55"/>
    </location>
</feature>
<dbReference type="Pfam" id="PF00327">
    <property type="entry name" value="Ribosomal_L30"/>
    <property type="match status" value="1"/>
</dbReference>
<evidence type="ECO:0000259" key="4">
    <source>
        <dbReference type="Pfam" id="PF00327"/>
    </source>
</evidence>
<dbReference type="InterPro" id="IPR005996">
    <property type="entry name" value="Ribosomal_uL30_bac-type"/>
</dbReference>
<keyword evidence="3" id="KW-0687">Ribonucleoprotein</keyword>